<dbReference type="GO" id="GO:0016787">
    <property type="term" value="F:hydrolase activity"/>
    <property type="evidence" value="ECO:0007669"/>
    <property type="project" value="UniProtKB-KW"/>
</dbReference>
<evidence type="ECO:0000256" key="2">
    <source>
        <dbReference type="ARBA" id="ARBA00022801"/>
    </source>
</evidence>
<evidence type="ECO:0000313" key="4">
    <source>
        <dbReference type="EMBL" id="MCB8877122.1"/>
    </source>
</evidence>
<sequence length="259" mass="28166">MTLASPMPVVILSHGFGTDQTAWSAIRPWLESRFRVISYDLAGAGPDGAKTFDFRRHGTLFGFADDLLNLLASQQIERCIYIGHSVSGMIGAAAAVAEPDAFAKLIMIGASPRYLNDTDYHGGFEQSDLDSVFDGMATNFQAWGAGFAPAVVGVPDNKAIDEFSRTLFQIRPDIALATARTIFQSDMRAVAKRLERQTHILQTARDLAVPQEVATWLHKAIDGSTIDILNAEGHLPHMTAPDEVISVLERRLAPIMGNA</sequence>
<reference evidence="4" key="1">
    <citation type="journal article" date="2021" name="Microorganisms">
        <title>Acidisoma silvae sp. nov. and Acidisomacellulosilytica sp. nov., Two Acidophilic Bacteria Isolated from Decaying Wood, Hydrolyzing Cellulose and Producing Poly-3-hydroxybutyrate.</title>
        <authorList>
            <person name="Mieszkin S."/>
            <person name="Pouder E."/>
            <person name="Uroz S."/>
            <person name="Simon-Colin C."/>
            <person name="Alain K."/>
        </authorList>
    </citation>
    <scope>NUCLEOTIDE SEQUENCE</scope>
    <source>
        <strain evidence="4">HW T2.11</strain>
    </source>
</reference>
<name>A0A963YV36_9PROT</name>
<dbReference type="RefSeq" id="WP_227322776.1">
    <property type="nucleotide sequence ID" value="NZ_JAESVB010000010.1"/>
</dbReference>
<dbReference type="SUPFAM" id="SSF53474">
    <property type="entry name" value="alpha/beta-Hydrolases"/>
    <property type="match status" value="1"/>
</dbReference>
<protein>
    <submittedName>
        <fullName evidence="4">Alpha/beta hydrolase</fullName>
    </submittedName>
</protein>
<comment type="similarity">
    <text evidence="1">Belongs to the AB hydrolase superfamily.</text>
</comment>
<dbReference type="InterPro" id="IPR000073">
    <property type="entry name" value="AB_hydrolase_1"/>
</dbReference>
<organism evidence="4 5">
    <name type="scientific">Acidisoma silvae</name>
    <dbReference type="NCBI Taxonomy" id="2802396"/>
    <lineage>
        <taxon>Bacteria</taxon>
        <taxon>Pseudomonadati</taxon>
        <taxon>Pseudomonadota</taxon>
        <taxon>Alphaproteobacteria</taxon>
        <taxon>Acetobacterales</taxon>
        <taxon>Acidocellaceae</taxon>
        <taxon>Acidisoma</taxon>
    </lineage>
</organism>
<evidence type="ECO:0000256" key="1">
    <source>
        <dbReference type="ARBA" id="ARBA00008645"/>
    </source>
</evidence>
<dbReference type="AlphaFoldDB" id="A0A963YV36"/>
<evidence type="ECO:0000259" key="3">
    <source>
        <dbReference type="Pfam" id="PF12697"/>
    </source>
</evidence>
<comment type="caution">
    <text evidence="4">The sequence shown here is derived from an EMBL/GenBank/DDBJ whole genome shotgun (WGS) entry which is preliminary data.</text>
</comment>
<keyword evidence="2 4" id="KW-0378">Hydrolase</keyword>
<evidence type="ECO:0000313" key="5">
    <source>
        <dbReference type="Proteomes" id="UP000708298"/>
    </source>
</evidence>
<feature type="domain" description="AB hydrolase-1" evidence="3">
    <location>
        <begin position="10"/>
        <end position="245"/>
    </location>
</feature>
<dbReference type="Proteomes" id="UP000708298">
    <property type="component" value="Unassembled WGS sequence"/>
</dbReference>
<accession>A0A963YV36</accession>
<keyword evidence="5" id="KW-1185">Reference proteome</keyword>
<reference evidence="4" key="2">
    <citation type="submission" date="2021-01" db="EMBL/GenBank/DDBJ databases">
        <authorList>
            <person name="Mieszkin S."/>
            <person name="Pouder E."/>
            <person name="Alain K."/>
        </authorList>
    </citation>
    <scope>NUCLEOTIDE SEQUENCE</scope>
    <source>
        <strain evidence="4">HW T2.11</strain>
    </source>
</reference>
<dbReference type="EMBL" id="JAESVB010000010">
    <property type="protein sequence ID" value="MCB8877122.1"/>
    <property type="molecule type" value="Genomic_DNA"/>
</dbReference>
<dbReference type="Gene3D" id="3.40.50.1820">
    <property type="entry name" value="alpha/beta hydrolase"/>
    <property type="match status" value="1"/>
</dbReference>
<dbReference type="PRINTS" id="PR00111">
    <property type="entry name" value="ABHYDROLASE"/>
</dbReference>
<dbReference type="PANTHER" id="PTHR43039">
    <property type="entry name" value="ESTERASE-RELATED"/>
    <property type="match status" value="1"/>
</dbReference>
<dbReference type="Pfam" id="PF12697">
    <property type="entry name" value="Abhydrolase_6"/>
    <property type="match status" value="1"/>
</dbReference>
<proteinExistence type="inferred from homology"/>
<dbReference type="InterPro" id="IPR029058">
    <property type="entry name" value="AB_hydrolase_fold"/>
</dbReference>
<dbReference type="FunFam" id="3.40.50.1820:FF:000042">
    <property type="entry name" value="probable strigolactone esterase DAD2"/>
    <property type="match status" value="1"/>
</dbReference>
<gene>
    <name evidence="4" type="ORF">ASILVAE211_18145</name>
</gene>